<reference evidence="4" key="1">
    <citation type="submission" date="2019-06" db="EMBL/GenBank/DDBJ databases">
        <title>Methanoculleus strain from Tamsui River, Taipei, Taiwan.</title>
        <authorList>
            <person name="You Y.-T."/>
            <person name="Chen S.-C."/>
            <person name="Lai S.-J."/>
            <person name="Lee Y.-C."/>
            <person name="Lai M.-C."/>
        </authorList>
    </citation>
    <scope>NUCLEOTIDE SEQUENCE</scope>
    <source>
        <strain evidence="4">Afa-1</strain>
    </source>
</reference>
<dbReference type="RefSeq" id="WP_261597964.1">
    <property type="nucleotide sequence ID" value="NZ_VHLL01000006.1"/>
</dbReference>
<name>A0A9E4ZKL8_9EURY</name>
<evidence type="ECO:0000256" key="1">
    <source>
        <dbReference type="ARBA" id="ARBA00023125"/>
    </source>
</evidence>
<gene>
    <name evidence="4" type="ORF">FKB36_10225</name>
</gene>
<dbReference type="PANTHER" id="PTHR30055">
    <property type="entry name" value="HTH-TYPE TRANSCRIPTIONAL REGULATOR RUTR"/>
    <property type="match status" value="1"/>
</dbReference>
<evidence type="ECO:0000313" key="4">
    <source>
        <dbReference type="EMBL" id="MCT8337847.1"/>
    </source>
</evidence>
<feature type="domain" description="HTH tetR-type" evidence="3">
    <location>
        <begin position="6"/>
        <end position="66"/>
    </location>
</feature>
<evidence type="ECO:0000256" key="2">
    <source>
        <dbReference type="PROSITE-ProRule" id="PRU00335"/>
    </source>
</evidence>
<keyword evidence="5" id="KW-1185">Reference proteome</keyword>
<evidence type="ECO:0000313" key="5">
    <source>
        <dbReference type="Proteomes" id="UP001065682"/>
    </source>
</evidence>
<organism evidence="4 5">
    <name type="scientific">Methanoculleus formosensis</name>
    <dbReference type="NCBI Taxonomy" id="2590886"/>
    <lineage>
        <taxon>Archaea</taxon>
        <taxon>Methanobacteriati</taxon>
        <taxon>Methanobacteriota</taxon>
        <taxon>Stenosarchaea group</taxon>
        <taxon>Methanomicrobia</taxon>
        <taxon>Methanomicrobiales</taxon>
        <taxon>Methanomicrobiaceae</taxon>
        <taxon>Methanoculleus</taxon>
    </lineage>
</organism>
<dbReference type="PANTHER" id="PTHR30055:SF222">
    <property type="entry name" value="REGULATORY PROTEIN"/>
    <property type="match status" value="1"/>
</dbReference>
<dbReference type="SUPFAM" id="SSF48498">
    <property type="entry name" value="Tetracyclin repressor-like, C-terminal domain"/>
    <property type="match status" value="1"/>
</dbReference>
<feature type="DNA-binding region" description="H-T-H motif" evidence="2">
    <location>
        <begin position="29"/>
        <end position="48"/>
    </location>
</feature>
<dbReference type="GO" id="GO:0003677">
    <property type="term" value="F:DNA binding"/>
    <property type="evidence" value="ECO:0007669"/>
    <property type="project" value="UniProtKB-UniRule"/>
</dbReference>
<dbReference type="PRINTS" id="PR00455">
    <property type="entry name" value="HTHTETR"/>
</dbReference>
<dbReference type="EMBL" id="VHLL01000006">
    <property type="protein sequence ID" value="MCT8337847.1"/>
    <property type="molecule type" value="Genomic_DNA"/>
</dbReference>
<evidence type="ECO:0000259" key="3">
    <source>
        <dbReference type="PROSITE" id="PS50977"/>
    </source>
</evidence>
<sequence length="192" mass="21538">MTGERNEKKAAIAATAVRLFTERGFHGTPTSLIAREAGVSNGTLFHYFPTKEELINSTYYEIKSRMAEEIGRGGDAERTNRERMRRLWRSAVLWGVDHPDEYMFVQQFCSSPFVRRLPPEEFLKDAPAVYEALTETLGTTCLKGMPVEVAFSVITSPIDAVVRSLIESGGDLDADRLIAASFEIVWRGLTEE</sequence>
<dbReference type="InterPro" id="IPR036271">
    <property type="entry name" value="Tet_transcr_reg_TetR-rel_C_sf"/>
</dbReference>
<proteinExistence type="predicted"/>
<dbReference type="SUPFAM" id="SSF46689">
    <property type="entry name" value="Homeodomain-like"/>
    <property type="match status" value="1"/>
</dbReference>
<protein>
    <submittedName>
        <fullName evidence="4">TetR/AcrR family transcriptional regulator</fullName>
    </submittedName>
</protein>
<dbReference type="InterPro" id="IPR001647">
    <property type="entry name" value="HTH_TetR"/>
</dbReference>
<dbReference type="Pfam" id="PF00440">
    <property type="entry name" value="TetR_N"/>
    <property type="match status" value="1"/>
</dbReference>
<comment type="caution">
    <text evidence="4">The sequence shown here is derived from an EMBL/GenBank/DDBJ whole genome shotgun (WGS) entry which is preliminary data.</text>
</comment>
<dbReference type="AlphaFoldDB" id="A0A9E4ZKL8"/>
<dbReference type="InterPro" id="IPR009057">
    <property type="entry name" value="Homeodomain-like_sf"/>
</dbReference>
<dbReference type="InterPro" id="IPR050109">
    <property type="entry name" value="HTH-type_TetR-like_transc_reg"/>
</dbReference>
<keyword evidence="1 2" id="KW-0238">DNA-binding</keyword>
<dbReference type="PROSITE" id="PS50977">
    <property type="entry name" value="HTH_TETR_2"/>
    <property type="match status" value="1"/>
</dbReference>
<accession>A0A9E4ZKL8</accession>
<dbReference type="Gene3D" id="1.10.357.10">
    <property type="entry name" value="Tetracycline Repressor, domain 2"/>
    <property type="match status" value="1"/>
</dbReference>
<dbReference type="Proteomes" id="UP001065682">
    <property type="component" value="Unassembled WGS sequence"/>
</dbReference>